<organism evidence="4 5">
    <name type="scientific">Photobacterium sanguinicancri</name>
    <dbReference type="NCBI Taxonomy" id="875932"/>
    <lineage>
        <taxon>Bacteria</taxon>
        <taxon>Pseudomonadati</taxon>
        <taxon>Pseudomonadota</taxon>
        <taxon>Gammaproteobacteria</taxon>
        <taxon>Vibrionales</taxon>
        <taxon>Vibrionaceae</taxon>
        <taxon>Photobacterium</taxon>
    </lineage>
</organism>
<evidence type="ECO:0000259" key="3">
    <source>
        <dbReference type="Pfam" id="PF07819"/>
    </source>
</evidence>
<reference evidence="4 5" key="1">
    <citation type="journal article" date="2016" name="Antonie Van Leeuwenhoek">
        <title>Photobacterium sanguinicancri sp. nov. isolated from marine animals.</title>
        <authorList>
            <person name="Gomez-Gil B."/>
            <person name="Roque A."/>
            <person name="Rotllant G."/>
            <person name="Romalde J.L."/>
            <person name="Doce A."/>
            <person name="Eggermont M."/>
            <person name="Defoirdt T."/>
        </authorList>
    </citation>
    <scope>NUCLEOTIDE SEQUENCE [LARGE SCALE GENOMIC DNA]</scope>
    <source>
        <strain evidence="4 5">CAIM 1827</strain>
    </source>
</reference>
<name>A0ABX4G9B4_9GAMM</name>
<dbReference type="SUPFAM" id="SSF103647">
    <property type="entry name" value="TSP type-3 repeat"/>
    <property type="match status" value="1"/>
</dbReference>
<feature type="signal peptide" evidence="2">
    <location>
        <begin position="1"/>
        <end position="17"/>
    </location>
</feature>
<dbReference type="Gene3D" id="2.60.120.380">
    <property type="match status" value="1"/>
</dbReference>
<gene>
    <name evidence="4" type="ORF">ASV53_00095</name>
</gene>
<evidence type="ECO:0000256" key="1">
    <source>
        <dbReference type="SAM" id="MobiDB-lite"/>
    </source>
</evidence>
<dbReference type="Gene3D" id="3.40.50.1820">
    <property type="entry name" value="alpha/beta hydrolase"/>
    <property type="match status" value="1"/>
</dbReference>
<dbReference type="SUPFAM" id="SSF53474">
    <property type="entry name" value="alpha/beta-Hydrolases"/>
    <property type="match status" value="1"/>
</dbReference>
<feature type="chain" id="PRO_5045854823" evidence="2">
    <location>
        <begin position="18"/>
        <end position="727"/>
    </location>
</feature>
<feature type="compositionally biased region" description="Acidic residues" evidence="1">
    <location>
        <begin position="236"/>
        <end position="254"/>
    </location>
</feature>
<evidence type="ECO:0000313" key="5">
    <source>
        <dbReference type="Proteomes" id="UP000215999"/>
    </source>
</evidence>
<sequence length="727" mass="80157">MTTLRLIGLFSFFLLTACGGGSDSSDSSSDSRPVITYSNYTITAIDGYLQNATVWLDTQNSGKFVSSNPTAKTDDKGNAILSISNTIVARDYAVFVEAKQSVTFDKGLDRLITNSFTLAAPAGEQIATPFSTLVYLKMKSGLTQNAAIAEVSNQLQVSGSRLLTDFIAAKDERMTLIAADLVRLDVFPTSAQQLSNVALDPTKLNEDITKYVDIQKDINSFKGVARNSDGTLELDTDIDGVADSDDSDIDGDEIPNDKDAYPYEFDRLTAKSPGELLLSQAIDEVLLAEQWHYYKLETPDDILLNVSLSQLTGDLDLYVKQDALPTKFDYDCRSNKSYQSAEKCLQRLKQGQTHYIAVAAQEDSNYRLQAVLDEIVVSKVSLLLHGLASNTETWDKLVDDDSFYSGSCHILKSHDEIEPQPQVNSNGESCFRLSFGGYDRDTNLRSKGLDGKTCVSALGCSGDFSRFELLGKEVETAIEQIVDKLGSDTEIILLGHSRGGLAARAYLQNAASKHKDYVKALVTTGTPHQGSPLGRFYRFMELNCLPQRSYDNDGGMCEDNWEVIKMMAGERWYFGKNLMDLRAPSIDFLSPESTEITDLNNNILALENVITAQLSYRGTQFGILAENIGLGSDYDLYKYQQFLGGDHPHPSTLRYIENGASRESLIGDGIVPSYSQQLSNLLAPHGRNIDLSLSKDSYNVLHTEQTSQITDLHAMFESVRSSIGWSE</sequence>
<comment type="caution">
    <text evidence="4">The sequence shown here is derived from an EMBL/GenBank/DDBJ whole genome shotgun (WGS) entry which is preliminary data.</text>
</comment>
<dbReference type="RefSeq" id="WP_094955645.1">
    <property type="nucleotide sequence ID" value="NZ_NOIF01000001.1"/>
</dbReference>
<protein>
    <submittedName>
        <fullName evidence="4">Peptidase</fullName>
    </submittedName>
</protein>
<keyword evidence="2" id="KW-0732">Signal</keyword>
<dbReference type="Proteomes" id="UP000215999">
    <property type="component" value="Unassembled WGS sequence"/>
</dbReference>
<accession>A0ABX4G9B4</accession>
<keyword evidence="5" id="KW-1185">Reference proteome</keyword>
<evidence type="ECO:0000313" key="4">
    <source>
        <dbReference type="EMBL" id="OZS45955.1"/>
    </source>
</evidence>
<evidence type="ECO:0000256" key="2">
    <source>
        <dbReference type="SAM" id="SignalP"/>
    </source>
</evidence>
<proteinExistence type="predicted"/>
<feature type="domain" description="GPI inositol-deacylase PGAP1-like alpha/beta" evidence="3">
    <location>
        <begin position="474"/>
        <end position="533"/>
    </location>
</feature>
<dbReference type="PROSITE" id="PS51257">
    <property type="entry name" value="PROKAR_LIPOPROTEIN"/>
    <property type="match status" value="1"/>
</dbReference>
<dbReference type="InterPro" id="IPR028974">
    <property type="entry name" value="TSP_type-3_rpt"/>
</dbReference>
<feature type="region of interest" description="Disordered" evidence="1">
    <location>
        <begin position="236"/>
        <end position="256"/>
    </location>
</feature>
<dbReference type="InterPro" id="IPR029058">
    <property type="entry name" value="AB_hydrolase_fold"/>
</dbReference>
<dbReference type="Pfam" id="PF07819">
    <property type="entry name" value="PGAP1"/>
    <property type="match status" value="1"/>
</dbReference>
<dbReference type="InterPro" id="IPR012908">
    <property type="entry name" value="PGAP1-ab_dom-like"/>
</dbReference>
<dbReference type="EMBL" id="NOIF01000001">
    <property type="protein sequence ID" value="OZS45955.1"/>
    <property type="molecule type" value="Genomic_DNA"/>
</dbReference>